<organism evidence="2 3">
    <name type="scientific">Bathycoccus prasinos</name>
    <dbReference type="NCBI Taxonomy" id="41875"/>
    <lineage>
        <taxon>Eukaryota</taxon>
        <taxon>Viridiplantae</taxon>
        <taxon>Chlorophyta</taxon>
        <taxon>Mamiellophyceae</taxon>
        <taxon>Mamiellales</taxon>
        <taxon>Bathycoccaceae</taxon>
        <taxon>Bathycoccus</taxon>
    </lineage>
</organism>
<evidence type="ECO:0000256" key="1">
    <source>
        <dbReference type="SAM" id="MobiDB-lite"/>
    </source>
</evidence>
<evidence type="ECO:0000313" key="3">
    <source>
        <dbReference type="Proteomes" id="UP000198341"/>
    </source>
</evidence>
<proteinExistence type="predicted"/>
<dbReference type="Proteomes" id="UP000198341">
    <property type="component" value="Chromosome 17"/>
</dbReference>
<dbReference type="AlphaFoldDB" id="K8F6D8"/>
<name>K8F6D8_9CHLO</name>
<feature type="region of interest" description="Disordered" evidence="1">
    <location>
        <begin position="158"/>
        <end position="197"/>
    </location>
</feature>
<dbReference type="GeneID" id="19011045"/>
<feature type="region of interest" description="Disordered" evidence="1">
    <location>
        <begin position="291"/>
        <end position="318"/>
    </location>
</feature>
<reference evidence="2 3" key="1">
    <citation type="submission" date="2011-10" db="EMBL/GenBank/DDBJ databases">
        <authorList>
            <person name="Genoscope - CEA"/>
        </authorList>
    </citation>
    <scope>NUCLEOTIDE SEQUENCE [LARGE SCALE GENOMIC DNA]</scope>
    <source>
        <strain evidence="2 3">RCC 1105</strain>
    </source>
</reference>
<accession>K8F6D8</accession>
<feature type="compositionally biased region" description="Low complexity" evidence="1">
    <location>
        <begin position="174"/>
        <end position="188"/>
    </location>
</feature>
<evidence type="ECO:0000313" key="2">
    <source>
        <dbReference type="EMBL" id="CCO20375.1"/>
    </source>
</evidence>
<sequence length="553" mass="63145">MTRRRNVARCFCKTTSSKRRVFVVFFVVFFVAASYSSSSFSSSIIAKSFHEKKNQNRFGSARRGGRDLLLRSEDFQLVKTKEKKDEKKKLLPPLFSRAAARLHHRRDEEEEDKEDKEEGKKMYTAGTKHLEEKERAYVNAMEQFRTRAMDRDRLTEVGKEYEEEVEKFEKENDSSSSSSSSSSGSNNDDGTDEKTSSSGLTVFFGVAGGESNCEFTMDKGRWIADRLKAKKLVIPTCDHLFHSDADVDLLDYMIPDTVNHCKKEESSNTFELASWNHNVNTHGLSTAERFFGTNDHNNNGENVEESTENESNPSHHQQLVAKIEDASQKKILCVQVGNGGCDWEGKQFTPKLEFDSVITQAQLNKEEIESKGYEYVYVAGVFDWHPQDDKVKEWPGLFKMCDPPQYQEKLFNEARDSIKKYNADHPIDPEKTLCAHWRQEDFVGKGDPYVYDPVQGAKIMSEKAEEHGNLKDVLILTNDPVADEDKQRLETLKSELLSHGLTPHTVHHDKLKHSHDVFVDKAACLLMKGFIGTRSSTFSQSIAEMHALRDKYI</sequence>
<dbReference type="EMBL" id="FO082262">
    <property type="protein sequence ID" value="CCO20375.1"/>
    <property type="molecule type" value="Genomic_DNA"/>
</dbReference>
<feature type="region of interest" description="Disordered" evidence="1">
    <location>
        <begin position="99"/>
        <end position="127"/>
    </location>
</feature>
<dbReference type="RefSeq" id="XP_007508271.1">
    <property type="nucleotide sequence ID" value="XM_007508209.1"/>
</dbReference>
<dbReference type="Gene3D" id="3.40.50.11350">
    <property type="match status" value="1"/>
</dbReference>
<dbReference type="KEGG" id="bpg:Bathy17g01580"/>
<gene>
    <name evidence="2" type="ordered locus">Bathy17g01580</name>
</gene>
<protein>
    <submittedName>
        <fullName evidence="2">Uncharacterized protein</fullName>
    </submittedName>
</protein>
<keyword evidence="3" id="KW-1185">Reference proteome</keyword>